<reference evidence="3" key="1">
    <citation type="submission" date="2022-07" db="EMBL/GenBank/DDBJ databases">
        <authorList>
            <person name="Trinca V."/>
            <person name="Uliana J.V.C."/>
            <person name="Torres T.T."/>
            <person name="Ward R.J."/>
            <person name="Monesi N."/>
        </authorList>
    </citation>
    <scope>NUCLEOTIDE SEQUENCE</scope>
    <source>
        <strain evidence="3">HSMRA1968</strain>
        <tissue evidence="3">Whole embryos</tissue>
    </source>
</reference>
<dbReference type="Proteomes" id="UP001151699">
    <property type="component" value="Chromosome A"/>
</dbReference>
<accession>A0A9Q0N913</accession>
<feature type="compositionally biased region" description="Basic and acidic residues" evidence="1">
    <location>
        <begin position="420"/>
        <end position="430"/>
    </location>
</feature>
<dbReference type="InterPro" id="IPR018289">
    <property type="entry name" value="MULE_transposase_dom"/>
</dbReference>
<sequence length="430" mass="49666">MTDQRTSVPKIGFVLPSCDRVSVKQLLELFKNINGNTDHFDQRNIFFDGGEETDSYSFCVLSSKKAIELIKTRIPLNHRQNLMTTIRIRPIGILKHLLILYTSKFNRVYPFGFALMSHKSKEAYEHVFTFFEKNVFSVLSPTFTIDYEKGMHNALRRLFPLVHHYASHFQFCQAVKQTIRKFGLVNEILGNTTIRSIFYRLLCLPLLVCTYIRDMFVELKDEAFAISNPVFHSFLDNFEKRWINTESIDQISLLEISIMVSASLEASTLRLEQKLERVHSGFFELSQVLQTEEYRKSNELEECLQTGSPLRDKEYDVFEKRFLLVEYTQVKLFNETISATDFIKRLSEHGEFTRYFSKFGEIGDDSEDDVPSSTDINEVANRMSMSLNTEETIAPTQSSVSVNQSSENSETTSEAVLPSKRADTHTLNES</sequence>
<dbReference type="AlphaFoldDB" id="A0A9Q0N913"/>
<name>A0A9Q0N913_9DIPT</name>
<feature type="region of interest" description="Disordered" evidence="1">
    <location>
        <begin position="393"/>
        <end position="430"/>
    </location>
</feature>
<organism evidence="3 4">
    <name type="scientific">Pseudolycoriella hygida</name>
    <dbReference type="NCBI Taxonomy" id="35572"/>
    <lineage>
        <taxon>Eukaryota</taxon>
        <taxon>Metazoa</taxon>
        <taxon>Ecdysozoa</taxon>
        <taxon>Arthropoda</taxon>
        <taxon>Hexapoda</taxon>
        <taxon>Insecta</taxon>
        <taxon>Pterygota</taxon>
        <taxon>Neoptera</taxon>
        <taxon>Endopterygota</taxon>
        <taxon>Diptera</taxon>
        <taxon>Nematocera</taxon>
        <taxon>Sciaroidea</taxon>
        <taxon>Sciaridae</taxon>
        <taxon>Pseudolycoriella</taxon>
    </lineage>
</organism>
<feature type="domain" description="MULE transposase" evidence="2">
    <location>
        <begin position="102"/>
        <end position="173"/>
    </location>
</feature>
<protein>
    <recommendedName>
        <fullName evidence="2">MULE transposase domain-containing protein</fullName>
    </recommendedName>
</protein>
<dbReference type="OrthoDB" id="10029846at2759"/>
<comment type="caution">
    <text evidence="3">The sequence shown here is derived from an EMBL/GenBank/DDBJ whole genome shotgun (WGS) entry which is preliminary data.</text>
</comment>
<evidence type="ECO:0000313" key="3">
    <source>
        <dbReference type="EMBL" id="KAJ6646022.1"/>
    </source>
</evidence>
<gene>
    <name evidence="3" type="ORF">Bhyg_01231</name>
</gene>
<proteinExistence type="predicted"/>
<evidence type="ECO:0000259" key="2">
    <source>
        <dbReference type="Pfam" id="PF10551"/>
    </source>
</evidence>
<dbReference type="EMBL" id="WJQU01000001">
    <property type="protein sequence ID" value="KAJ6646022.1"/>
    <property type="molecule type" value="Genomic_DNA"/>
</dbReference>
<evidence type="ECO:0000313" key="4">
    <source>
        <dbReference type="Proteomes" id="UP001151699"/>
    </source>
</evidence>
<evidence type="ECO:0000256" key="1">
    <source>
        <dbReference type="SAM" id="MobiDB-lite"/>
    </source>
</evidence>
<keyword evidence="4" id="KW-1185">Reference proteome</keyword>
<feature type="compositionally biased region" description="Low complexity" evidence="1">
    <location>
        <begin position="396"/>
        <end position="414"/>
    </location>
</feature>
<dbReference type="Pfam" id="PF10551">
    <property type="entry name" value="MULE"/>
    <property type="match status" value="1"/>
</dbReference>